<evidence type="ECO:0000313" key="2">
    <source>
        <dbReference type="EMBL" id="MBL3579917.1"/>
    </source>
</evidence>
<sequence>MQPAPRAGFGGLVTMGRRNAVALIVFLVAYLALFAFILTPESLWTQPSSATGHSQNAAR</sequence>
<dbReference type="EMBL" id="JAESIL010000095">
    <property type="protein sequence ID" value="MBL3579917.1"/>
    <property type="molecule type" value="Genomic_DNA"/>
</dbReference>
<keyword evidence="1" id="KW-0812">Transmembrane</keyword>
<reference evidence="3" key="1">
    <citation type="submission" date="2021-01" db="EMBL/GenBank/DDBJ databases">
        <title>Draft genomes of Rhodovulum sulfidophilum.</title>
        <authorList>
            <person name="Guzman M.S."/>
        </authorList>
    </citation>
    <scope>NUCLEOTIDE SEQUENCE [LARGE SCALE GENOMIC DNA]</scope>
    <source>
        <strain evidence="3">AB19</strain>
    </source>
</reference>
<evidence type="ECO:0000313" key="3">
    <source>
        <dbReference type="Proteomes" id="UP000635853"/>
    </source>
</evidence>
<name>A0ABS1RJT7_9RHOB</name>
<protein>
    <submittedName>
        <fullName evidence="2">Uncharacterized protein</fullName>
    </submittedName>
</protein>
<keyword evidence="1" id="KW-1133">Transmembrane helix</keyword>
<accession>A0ABS1RJT7</accession>
<keyword evidence="1" id="KW-0472">Membrane</keyword>
<keyword evidence="3" id="KW-1185">Reference proteome</keyword>
<organism evidence="2 3">
    <name type="scientific">Rhodovulum visakhapatnamense</name>
    <dbReference type="NCBI Taxonomy" id="364297"/>
    <lineage>
        <taxon>Bacteria</taxon>
        <taxon>Pseudomonadati</taxon>
        <taxon>Pseudomonadota</taxon>
        <taxon>Alphaproteobacteria</taxon>
        <taxon>Rhodobacterales</taxon>
        <taxon>Paracoccaceae</taxon>
        <taxon>Rhodovulum</taxon>
    </lineage>
</organism>
<dbReference type="Proteomes" id="UP000635853">
    <property type="component" value="Unassembled WGS sequence"/>
</dbReference>
<comment type="caution">
    <text evidence="2">The sequence shown here is derived from an EMBL/GenBank/DDBJ whole genome shotgun (WGS) entry which is preliminary data.</text>
</comment>
<evidence type="ECO:0000256" key="1">
    <source>
        <dbReference type="SAM" id="Phobius"/>
    </source>
</evidence>
<feature type="transmembrane region" description="Helical" evidence="1">
    <location>
        <begin position="20"/>
        <end position="39"/>
    </location>
</feature>
<dbReference type="RefSeq" id="WP_143540502.1">
    <property type="nucleotide sequence ID" value="NZ_JAESIL010000095.1"/>
</dbReference>
<proteinExistence type="predicted"/>
<gene>
    <name evidence="2" type="ORF">JMJ92_17420</name>
</gene>